<dbReference type="EMBL" id="JBBNAG010000011">
    <property type="protein sequence ID" value="KAK9094236.1"/>
    <property type="molecule type" value="Genomic_DNA"/>
</dbReference>
<evidence type="ECO:0000313" key="3">
    <source>
        <dbReference type="Proteomes" id="UP001419268"/>
    </source>
</evidence>
<evidence type="ECO:0000256" key="1">
    <source>
        <dbReference type="SAM" id="MobiDB-lite"/>
    </source>
</evidence>
<comment type="caution">
    <text evidence="2">The sequence shown here is derived from an EMBL/GenBank/DDBJ whole genome shotgun (WGS) entry which is preliminary data.</text>
</comment>
<keyword evidence="3" id="KW-1185">Reference proteome</keyword>
<gene>
    <name evidence="2" type="ORF">Scep_025705</name>
</gene>
<feature type="compositionally biased region" description="Gly residues" evidence="1">
    <location>
        <begin position="88"/>
        <end position="97"/>
    </location>
</feature>
<dbReference type="AlphaFoldDB" id="A0AAP0EIR2"/>
<feature type="region of interest" description="Disordered" evidence="1">
    <location>
        <begin position="52"/>
        <end position="98"/>
    </location>
</feature>
<feature type="compositionally biased region" description="Low complexity" evidence="1">
    <location>
        <begin position="73"/>
        <end position="82"/>
    </location>
</feature>
<proteinExistence type="predicted"/>
<feature type="compositionally biased region" description="Basic and acidic residues" evidence="1">
    <location>
        <begin position="57"/>
        <end position="72"/>
    </location>
</feature>
<organism evidence="2 3">
    <name type="scientific">Stephania cephalantha</name>
    <dbReference type="NCBI Taxonomy" id="152367"/>
    <lineage>
        <taxon>Eukaryota</taxon>
        <taxon>Viridiplantae</taxon>
        <taxon>Streptophyta</taxon>
        <taxon>Embryophyta</taxon>
        <taxon>Tracheophyta</taxon>
        <taxon>Spermatophyta</taxon>
        <taxon>Magnoliopsida</taxon>
        <taxon>Ranunculales</taxon>
        <taxon>Menispermaceae</taxon>
        <taxon>Menispermoideae</taxon>
        <taxon>Cissampelideae</taxon>
        <taxon>Stephania</taxon>
    </lineage>
</organism>
<protein>
    <submittedName>
        <fullName evidence="2">Uncharacterized protein</fullName>
    </submittedName>
</protein>
<dbReference type="Proteomes" id="UP001419268">
    <property type="component" value="Unassembled WGS sequence"/>
</dbReference>
<evidence type="ECO:0000313" key="2">
    <source>
        <dbReference type="EMBL" id="KAK9094236.1"/>
    </source>
</evidence>
<name>A0AAP0EIR2_9MAGN</name>
<sequence length="178" mass="18835">MATDQCMRTAARGRQGGRRNWRGAKASACDATVEAKPRTTIAAVDEVALLGSDDDDERRRGPLGRRREERLSSSRAGESSSATTAVLGGSGSGGWRDGGAARWRDNAGCGSGIAAGTTRRRYLSIECTLRALVQVCGYLIVARAGRQVSRPEPESAGLLPRLNDLLVGTPCYLASLID</sequence>
<reference evidence="2 3" key="1">
    <citation type="submission" date="2024-01" db="EMBL/GenBank/DDBJ databases">
        <title>Genome assemblies of Stephania.</title>
        <authorList>
            <person name="Yang L."/>
        </authorList>
    </citation>
    <scope>NUCLEOTIDE SEQUENCE [LARGE SCALE GENOMIC DNA]</scope>
    <source>
        <strain evidence="2">JXDWG</strain>
        <tissue evidence="2">Leaf</tissue>
    </source>
</reference>
<feature type="region of interest" description="Disordered" evidence="1">
    <location>
        <begin position="1"/>
        <end position="28"/>
    </location>
</feature>
<accession>A0AAP0EIR2</accession>